<dbReference type="Proteomes" id="UP001054945">
    <property type="component" value="Unassembled WGS sequence"/>
</dbReference>
<sequence length="73" mass="8303">MCLLDSCREEDADWSQGSDYGWCLRATRHIFLAVKVVYGKIMRKFVSFYGEESFLEISSPMSLSLKALNGESV</sequence>
<reference evidence="1 2" key="1">
    <citation type="submission" date="2021-06" db="EMBL/GenBank/DDBJ databases">
        <title>Caerostris extrusa draft genome.</title>
        <authorList>
            <person name="Kono N."/>
            <person name="Arakawa K."/>
        </authorList>
    </citation>
    <scope>NUCLEOTIDE SEQUENCE [LARGE SCALE GENOMIC DNA]</scope>
</reference>
<keyword evidence="2" id="KW-1185">Reference proteome</keyword>
<dbReference type="EMBL" id="BPLR01017066">
    <property type="protein sequence ID" value="GIY88430.1"/>
    <property type="molecule type" value="Genomic_DNA"/>
</dbReference>
<comment type="caution">
    <text evidence="1">The sequence shown here is derived from an EMBL/GenBank/DDBJ whole genome shotgun (WGS) entry which is preliminary data.</text>
</comment>
<name>A0AAV4X2L2_CAEEX</name>
<proteinExistence type="predicted"/>
<protein>
    <submittedName>
        <fullName evidence="1">Uncharacterized protein</fullName>
    </submittedName>
</protein>
<dbReference type="AlphaFoldDB" id="A0AAV4X2L2"/>
<evidence type="ECO:0000313" key="2">
    <source>
        <dbReference type="Proteomes" id="UP001054945"/>
    </source>
</evidence>
<evidence type="ECO:0000313" key="1">
    <source>
        <dbReference type="EMBL" id="GIY88430.1"/>
    </source>
</evidence>
<organism evidence="1 2">
    <name type="scientific">Caerostris extrusa</name>
    <name type="common">Bark spider</name>
    <name type="synonym">Caerostris bankana</name>
    <dbReference type="NCBI Taxonomy" id="172846"/>
    <lineage>
        <taxon>Eukaryota</taxon>
        <taxon>Metazoa</taxon>
        <taxon>Ecdysozoa</taxon>
        <taxon>Arthropoda</taxon>
        <taxon>Chelicerata</taxon>
        <taxon>Arachnida</taxon>
        <taxon>Araneae</taxon>
        <taxon>Araneomorphae</taxon>
        <taxon>Entelegynae</taxon>
        <taxon>Araneoidea</taxon>
        <taxon>Araneidae</taxon>
        <taxon>Caerostris</taxon>
    </lineage>
</organism>
<accession>A0AAV4X2L2</accession>
<gene>
    <name evidence="1" type="ORF">CEXT_27331</name>
</gene>